<sequence length="428" mass="48261">MFAQTAAGSDGSGAYRTGHYRDLFAEQGHSQKQSRAKIDAAFQQLFHGDKNTQALYYEVGRNENGPLAYITDVANRDARTEGMSYGMMIAVQMNKKHEFDAIWNWANTYMLIKDPANPSVGYFSWSMHTDGTPRSDSPAPDGEEYFVMSLYFAANRWGNGTGIYNYKAQADRILSLMRHHPVKTGIPPFRLKPNEPPYVPAARPGLPPRNRPQKVGPMVNEQYKMILFVPGQDRNGFTDPSYHLPAFYELWSRWGPIEDRPFWAEAATASRGFFQKATNPTTGLAPDYADFDGKPHGSGFNPMSANFSYDSWRTASNWSVDYSWWHKDAEETVLSDRIQKFLFSQGISTFSDQYTLEGKPLSHRHSTGMVATAATASLAATKGPISKAFIDELWNSPIPSGEQRYYDGMLYMMSMLHCSGNFRIWGPK</sequence>
<dbReference type="KEGG" id="epl:P4G45_06845"/>
<organism evidence="8">
    <name type="scientific">Edaphobacter paludis</name>
    <dbReference type="NCBI Taxonomy" id="3035702"/>
    <lineage>
        <taxon>Bacteria</taxon>
        <taxon>Pseudomonadati</taxon>
        <taxon>Acidobacteriota</taxon>
        <taxon>Terriglobia</taxon>
        <taxon>Terriglobales</taxon>
        <taxon>Acidobacteriaceae</taxon>
        <taxon>Edaphobacter</taxon>
    </lineage>
</organism>
<keyword evidence="4 8" id="KW-0378">Hydrolase</keyword>
<keyword evidence="5" id="KW-0136">Cellulose degradation</keyword>
<dbReference type="InterPro" id="IPR012341">
    <property type="entry name" value="6hp_glycosidase-like_sf"/>
</dbReference>
<evidence type="ECO:0000313" key="8">
    <source>
        <dbReference type="EMBL" id="XBH11435.1"/>
    </source>
</evidence>
<dbReference type="InterPro" id="IPR002037">
    <property type="entry name" value="Glyco_hydro_8"/>
</dbReference>
<name>A0AAU7D2S6_9BACT</name>
<evidence type="ECO:0000256" key="2">
    <source>
        <dbReference type="ARBA" id="ARBA00009209"/>
    </source>
</evidence>
<evidence type="ECO:0000256" key="4">
    <source>
        <dbReference type="ARBA" id="ARBA00022801"/>
    </source>
</evidence>
<evidence type="ECO:0000256" key="6">
    <source>
        <dbReference type="ARBA" id="ARBA00023295"/>
    </source>
</evidence>
<dbReference type="GO" id="GO:0030245">
    <property type="term" value="P:cellulose catabolic process"/>
    <property type="evidence" value="ECO:0007669"/>
    <property type="project" value="UniProtKB-KW"/>
</dbReference>
<keyword evidence="7" id="KW-0119">Carbohydrate metabolism</keyword>
<dbReference type="EC" id="3.2.1.4" evidence="3"/>
<accession>A0AAU7DA24</accession>
<reference evidence="8" key="1">
    <citation type="submission" date="2023-03" db="EMBL/GenBank/DDBJ databases">
        <title>Edaphobacter sp.</title>
        <authorList>
            <person name="Huber K.J."/>
            <person name="Papendorf J."/>
            <person name="Pilke C."/>
            <person name="Bunk B."/>
            <person name="Sproeer C."/>
            <person name="Pester M."/>
        </authorList>
    </citation>
    <scope>NUCLEOTIDE SEQUENCE</scope>
    <source>
        <strain evidence="8">DSM 109919</strain>
        <strain evidence="9">DSM 109920</strain>
    </source>
</reference>
<dbReference type="RefSeq" id="WP_348268927.1">
    <property type="nucleotide sequence ID" value="NZ_CP121194.1"/>
</dbReference>
<dbReference type="EMBL" id="CP121194">
    <property type="protein sequence ID" value="XBH11435.1"/>
    <property type="molecule type" value="Genomic_DNA"/>
</dbReference>
<dbReference type="InterPro" id="IPR008928">
    <property type="entry name" value="6-hairpin_glycosidase_sf"/>
</dbReference>
<evidence type="ECO:0000256" key="7">
    <source>
        <dbReference type="ARBA" id="ARBA00023326"/>
    </source>
</evidence>
<dbReference type="AlphaFoldDB" id="A0AAU7D2S6"/>
<evidence type="ECO:0000256" key="1">
    <source>
        <dbReference type="ARBA" id="ARBA00000966"/>
    </source>
</evidence>
<gene>
    <name evidence="8" type="ORF">P4G45_06845</name>
    <name evidence="9" type="ORF">P8936_07080</name>
</gene>
<keyword evidence="7" id="KW-0624">Polysaccharide degradation</keyword>
<proteinExistence type="inferred from homology"/>
<protein>
    <recommendedName>
        <fullName evidence="3">cellulase</fullName>
        <ecNumber evidence="3">3.2.1.4</ecNumber>
    </recommendedName>
</protein>
<evidence type="ECO:0000256" key="3">
    <source>
        <dbReference type="ARBA" id="ARBA00012601"/>
    </source>
</evidence>
<dbReference type="GO" id="GO:0008810">
    <property type="term" value="F:cellulase activity"/>
    <property type="evidence" value="ECO:0007669"/>
    <property type="project" value="UniProtKB-EC"/>
</dbReference>
<dbReference type="Gene3D" id="1.50.10.10">
    <property type="match status" value="1"/>
</dbReference>
<evidence type="ECO:0000313" key="9">
    <source>
        <dbReference type="EMBL" id="XBH14917.1"/>
    </source>
</evidence>
<dbReference type="SUPFAM" id="SSF48208">
    <property type="entry name" value="Six-hairpin glycosidases"/>
    <property type="match status" value="1"/>
</dbReference>
<comment type="similarity">
    <text evidence="2">Belongs to the glycosyl hydrolase 8 (cellulase D) family.</text>
</comment>
<comment type="catalytic activity">
    <reaction evidence="1">
        <text>Endohydrolysis of (1-&gt;4)-beta-D-glucosidic linkages in cellulose, lichenin and cereal beta-D-glucans.</text>
        <dbReference type="EC" id="3.2.1.4"/>
    </reaction>
</comment>
<evidence type="ECO:0000256" key="5">
    <source>
        <dbReference type="ARBA" id="ARBA00023001"/>
    </source>
</evidence>
<dbReference type="EMBL" id="CP121195">
    <property type="protein sequence ID" value="XBH14917.1"/>
    <property type="molecule type" value="Genomic_DNA"/>
</dbReference>
<keyword evidence="6" id="KW-0326">Glycosidase</keyword>
<dbReference type="Pfam" id="PF01270">
    <property type="entry name" value="Glyco_hydro_8"/>
    <property type="match status" value="2"/>
</dbReference>
<accession>A0AAU7D2S6</accession>